<organism evidence="1 2">
    <name type="scientific">Smallanthus sonchifolius</name>
    <dbReference type="NCBI Taxonomy" id="185202"/>
    <lineage>
        <taxon>Eukaryota</taxon>
        <taxon>Viridiplantae</taxon>
        <taxon>Streptophyta</taxon>
        <taxon>Embryophyta</taxon>
        <taxon>Tracheophyta</taxon>
        <taxon>Spermatophyta</taxon>
        <taxon>Magnoliopsida</taxon>
        <taxon>eudicotyledons</taxon>
        <taxon>Gunneridae</taxon>
        <taxon>Pentapetalae</taxon>
        <taxon>asterids</taxon>
        <taxon>campanulids</taxon>
        <taxon>Asterales</taxon>
        <taxon>Asteraceae</taxon>
        <taxon>Asteroideae</taxon>
        <taxon>Heliantheae alliance</taxon>
        <taxon>Millerieae</taxon>
        <taxon>Smallanthus</taxon>
    </lineage>
</organism>
<dbReference type="Proteomes" id="UP001056120">
    <property type="component" value="Linkage Group LG08"/>
</dbReference>
<protein>
    <submittedName>
        <fullName evidence="1">Uncharacterized protein</fullName>
    </submittedName>
</protein>
<name>A0ACB9IIT5_9ASTR</name>
<reference evidence="2" key="1">
    <citation type="journal article" date="2022" name="Mol. Ecol. Resour.">
        <title>The genomes of chicory, endive, great burdock and yacon provide insights into Asteraceae palaeo-polyploidization history and plant inulin production.</title>
        <authorList>
            <person name="Fan W."/>
            <person name="Wang S."/>
            <person name="Wang H."/>
            <person name="Wang A."/>
            <person name="Jiang F."/>
            <person name="Liu H."/>
            <person name="Zhao H."/>
            <person name="Xu D."/>
            <person name="Zhang Y."/>
        </authorList>
    </citation>
    <scope>NUCLEOTIDE SEQUENCE [LARGE SCALE GENOMIC DNA]</scope>
    <source>
        <strain evidence="2">cv. Yunnan</strain>
    </source>
</reference>
<reference evidence="1 2" key="2">
    <citation type="journal article" date="2022" name="Mol. Ecol. Resour.">
        <title>The genomes of chicory, endive, great burdock and yacon provide insights into Asteraceae paleo-polyploidization history and plant inulin production.</title>
        <authorList>
            <person name="Fan W."/>
            <person name="Wang S."/>
            <person name="Wang H."/>
            <person name="Wang A."/>
            <person name="Jiang F."/>
            <person name="Liu H."/>
            <person name="Zhao H."/>
            <person name="Xu D."/>
            <person name="Zhang Y."/>
        </authorList>
    </citation>
    <scope>NUCLEOTIDE SEQUENCE [LARGE SCALE GENOMIC DNA]</scope>
    <source>
        <strain evidence="2">cv. Yunnan</strain>
        <tissue evidence="1">Leaves</tissue>
    </source>
</reference>
<sequence>MSRISNLPNQQLHLDTAGTQSLRHQIIHVALNFSKLHLIHSFPCVPMQENFPAEHGSKLLAHPPEHFLELSGCCQVPATGGIGCTHHVFGIPHLLGEFRSASMNLQLGVVSLSVLKQMLYKASLSNTIHSSAFSTNWWTWTERVALQGSTTVSKTFGDGESKHHAIQIFFSDLGNEKCSHS</sequence>
<proteinExistence type="predicted"/>
<gene>
    <name evidence="1" type="ORF">L1987_24110</name>
</gene>
<accession>A0ACB9IIT5</accession>
<dbReference type="EMBL" id="CM042025">
    <property type="protein sequence ID" value="KAI3808164.1"/>
    <property type="molecule type" value="Genomic_DNA"/>
</dbReference>
<keyword evidence="2" id="KW-1185">Reference proteome</keyword>
<evidence type="ECO:0000313" key="2">
    <source>
        <dbReference type="Proteomes" id="UP001056120"/>
    </source>
</evidence>
<comment type="caution">
    <text evidence="1">The sequence shown here is derived from an EMBL/GenBank/DDBJ whole genome shotgun (WGS) entry which is preliminary data.</text>
</comment>
<evidence type="ECO:0000313" key="1">
    <source>
        <dbReference type="EMBL" id="KAI3808164.1"/>
    </source>
</evidence>